<gene>
    <name evidence="3" type="ORF">DMH04_26295</name>
</gene>
<comment type="caution">
    <text evidence="3">The sequence shown here is derived from an EMBL/GenBank/DDBJ whole genome shotgun (WGS) entry which is preliminary data.</text>
</comment>
<dbReference type="AlphaFoldDB" id="A0A428Z5M6"/>
<dbReference type="Pfam" id="PF12079">
    <property type="entry name" value="DUF3558"/>
    <property type="match status" value="1"/>
</dbReference>
<evidence type="ECO:0000313" key="3">
    <source>
        <dbReference type="EMBL" id="RSM82195.1"/>
    </source>
</evidence>
<organism evidence="3 4">
    <name type="scientific">Kibdelosporangium aridum</name>
    <dbReference type="NCBI Taxonomy" id="2030"/>
    <lineage>
        <taxon>Bacteria</taxon>
        <taxon>Bacillati</taxon>
        <taxon>Actinomycetota</taxon>
        <taxon>Actinomycetes</taxon>
        <taxon>Pseudonocardiales</taxon>
        <taxon>Pseudonocardiaceae</taxon>
        <taxon>Kibdelosporangium</taxon>
    </lineage>
</organism>
<accession>A0A428Z5M6</accession>
<evidence type="ECO:0000256" key="2">
    <source>
        <dbReference type="SAM" id="SignalP"/>
    </source>
</evidence>
<dbReference type="Proteomes" id="UP000287547">
    <property type="component" value="Unassembled WGS sequence"/>
</dbReference>
<dbReference type="EMBL" id="QHKI01000023">
    <property type="protein sequence ID" value="RSM82195.1"/>
    <property type="molecule type" value="Genomic_DNA"/>
</dbReference>
<protein>
    <recommendedName>
        <fullName evidence="5">DUF3558 domain-containing protein</fullName>
    </recommendedName>
</protein>
<evidence type="ECO:0008006" key="5">
    <source>
        <dbReference type="Google" id="ProtNLM"/>
    </source>
</evidence>
<name>A0A428Z5M6_KIBAR</name>
<proteinExistence type="predicted"/>
<dbReference type="PROSITE" id="PS51257">
    <property type="entry name" value="PROKAR_LIPOPROTEIN"/>
    <property type="match status" value="1"/>
</dbReference>
<feature type="chain" id="PRO_5039518124" description="DUF3558 domain-containing protein" evidence="2">
    <location>
        <begin position="21"/>
        <end position="179"/>
    </location>
</feature>
<evidence type="ECO:0000313" key="4">
    <source>
        <dbReference type="Proteomes" id="UP000287547"/>
    </source>
</evidence>
<dbReference type="InterPro" id="IPR024520">
    <property type="entry name" value="DUF3558"/>
</dbReference>
<dbReference type="OrthoDB" id="3622719at2"/>
<feature type="region of interest" description="Disordered" evidence="1">
    <location>
        <begin position="23"/>
        <end position="60"/>
    </location>
</feature>
<keyword evidence="2" id="KW-0732">Signal</keyword>
<sequence length="179" mass="17442">MARSRFGLVAAGLVALAAVAGCSQEEPGNPVGSPGTSVPSSPKTTSPSQTSSRPNGSAIDTCSLLPDADAARLGLSTPGEPGRIGGMPGCDWTASGKFGVAITSSNKGLSGTPGESVSLPKRKAVQAVDLDGGQGCGIAMEVSASSTVLVIVSPVGGGSGAQVCPQALEIAKIVDARLP</sequence>
<evidence type="ECO:0000256" key="1">
    <source>
        <dbReference type="SAM" id="MobiDB-lite"/>
    </source>
</evidence>
<feature type="compositionally biased region" description="Low complexity" evidence="1">
    <location>
        <begin position="23"/>
        <end position="54"/>
    </location>
</feature>
<feature type="signal peptide" evidence="2">
    <location>
        <begin position="1"/>
        <end position="20"/>
    </location>
</feature>
<dbReference type="RefSeq" id="WP_125727569.1">
    <property type="nucleotide sequence ID" value="NZ_QHKI01000023.1"/>
</dbReference>
<reference evidence="3 4" key="1">
    <citation type="submission" date="2018-05" db="EMBL/GenBank/DDBJ databases">
        <title>Evolution of GPA BGCs.</title>
        <authorList>
            <person name="Waglechner N."/>
            <person name="Wright G.D."/>
        </authorList>
    </citation>
    <scope>NUCLEOTIDE SEQUENCE [LARGE SCALE GENOMIC DNA]</scope>
    <source>
        <strain evidence="3 4">A82846</strain>
    </source>
</reference>